<evidence type="ECO:0000313" key="1">
    <source>
        <dbReference type="EMBL" id="KAJ7326956.1"/>
    </source>
</evidence>
<proteinExistence type="predicted"/>
<sequence length="99" mass="11182">ARLNCFPSAQLKGRFNNTPYGERVCPSGNEVPENLSHTILECRLYGSEHLYYLHPITSKYTGMPSTDLLKFLLSGANQTTTQSVAKFLFAALRIRKSYH</sequence>
<reference evidence="1" key="1">
    <citation type="journal article" date="2023" name="DNA Res.">
        <title>Chromosome-level genome assembly of Phrynocephalus forsythii using third-generation DNA sequencing and Hi-C analysis.</title>
        <authorList>
            <person name="Qi Y."/>
            <person name="Zhao W."/>
            <person name="Zhao Y."/>
            <person name="Niu C."/>
            <person name="Cao S."/>
            <person name="Zhang Y."/>
        </authorList>
    </citation>
    <scope>NUCLEOTIDE SEQUENCE</scope>
    <source>
        <tissue evidence="1">Muscle</tissue>
    </source>
</reference>
<feature type="non-terminal residue" evidence="1">
    <location>
        <position position="1"/>
    </location>
</feature>
<gene>
    <name evidence="1" type="ORF">JRQ81_016715</name>
</gene>
<keyword evidence="2" id="KW-1185">Reference proteome</keyword>
<name>A0A9Q0XSS9_9SAUR</name>
<dbReference type="Proteomes" id="UP001142489">
    <property type="component" value="Unassembled WGS sequence"/>
</dbReference>
<dbReference type="EMBL" id="JAPFRF010000007">
    <property type="protein sequence ID" value="KAJ7326956.1"/>
    <property type="molecule type" value="Genomic_DNA"/>
</dbReference>
<accession>A0A9Q0XSS9</accession>
<comment type="caution">
    <text evidence="1">The sequence shown here is derived from an EMBL/GenBank/DDBJ whole genome shotgun (WGS) entry which is preliminary data.</text>
</comment>
<evidence type="ECO:0000313" key="2">
    <source>
        <dbReference type="Proteomes" id="UP001142489"/>
    </source>
</evidence>
<dbReference type="AlphaFoldDB" id="A0A9Q0XSS9"/>
<protein>
    <submittedName>
        <fullName evidence="1">Uncharacterized protein</fullName>
    </submittedName>
</protein>
<organism evidence="1 2">
    <name type="scientific">Phrynocephalus forsythii</name>
    <dbReference type="NCBI Taxonomy" id="171643"/>
    <lineage>
        <taxon>Eukaryota</taxon>
        <taxon>Metazoa</taxon>
        <taxon>Chordata</taxon>
        <taxon>Craniata</taxon>
        <taxon>Vertebrata</taxon>
        <taxon>Euteleostomi</taxon>
        <taxon>Lepidosauria</taxon>
        <taxon>Squamata</taxon>
        <taxon>Bifurcata</taxon>
        <taxon>Unidentata</taxon>
        <taxon>Episquamata</taxon>
        <taxon>Toxicofera</taxon>
        <taxon>Iguania</taxon>
        <taxon>Acrodonta</taxon>
        <taxon>Agamidae</taxon>
        <taxon>Agaminae</taxon>
        <taxon>Phrynocephalus</taxon>
    </lineage>
</organism>